<protein>
    <submittedName>
        <fullName evidence="2">Uncharacterized protein</fullName>
    </submittedName>
</protein>
<evidence type="ECO:0000256" key="1">
    <source>
        <dbReference type="SAM" id="Phobius"/>
    </source>
</evidence>
<name>A0A4R0XL23_9BURK</name>
<keyword evidence="1" id="KW-0472">Membrane</keyword>
<keyword evidence="1" id="KW-1133">Transmembrane helix</keyword>
<feature type="transmembrane region" description="Helical" evidence="1">
    <location>
        <begin position="148"/>
        <end position="172"/>
    </location>
</feature>
<proteinExistence type="predicted"/>
<dbReference type="AlphaFoldDB" id="A0A4R0XL23"/>
<sequence>MRRRSGNDEREDTTMQLQIGFPDTVPLHGIERDAFEAKLRDALHYVFDGRRVRQLAEQVDVRRPFEPSDVLPLRRIGDEHTFEQCMTLDRCRFDDMSMALRRVVMHAIGARLGLELAESGIATGIVSQDEGATNRLAPKFPLPLRHGWTGFAALAIAAGTAVSVLATATTMWKIARPAATASMVATVVSTSPAQTLRDLAGSVPDDRRPYRVSVQVEPQGTDTGQH</sequence>
<keyword evidence="1" id="KW-0812">Transmembrane</keyword>
<keyword evidence="3" id="KW-1185">Reference proteome</keyword>
<evidence type="ECO:0000313" key="3">
    <source>
        <dbReference type="Proteomes" id="UP000294200"/>
    </source>
</evidence>
<evidence type="ECO:0000313" key="2">
    <source>
        <dbReference type="EMBL" id="TCG09605.1"/>
    </source>
</evidence>
<organism evidence="2 3">
    <name type="scientific">Paraburkholderia steynii</name>
    <dbReference type="NCBI Taxonomy" id="1245441"/>
    <lineage>
        <taxon>Bacteria</taxon>
        <taxon>Pseudomonadati</taxon>
        <taxon>Pseudomonadota</taxon>
        <taxon>Betaproteobacteria</taxon>
        <taxon>Burkholderiales</taxon>
        <taxon>Burkholderiaceae</taxon>
        <taxon>Paraburkholderia</taxon>
    </lineage>
</organism>
<accession>A0A4R0XL23</accession>
<reference evidence="2 3" key="1">
    <citation type="submission" date="2017-02" db="EMBL/GenBank/DDBJ databases">
        <title>Paraburkholderia sophoroidis sp. nov. and Paraburkholderia steynii sp. nov. rhizobial symbionts of the fynbos legume Hypocalyptus sophoroides.</title>
        <authorList>
            <person name="Steenkamp E.T."/>
            <person name="Beukes C.W."/>
            <person name="Van Zyl E."/>
            <person name="Avontuur J."/>
            <person name="Chan W.Y."/>
            <person name="Hassen A."/>
            <person name="Palmer M."/>
            <person name="Mthombeni L."/>
            <person name="Phalane F."/>
            <person name="Sereme K."/>
            <person name="Venter S.N."/>
        </authorList>
    </citation>
    <scope>NUCLEOTIDE SEQUENCE [LARGE SCALE GENOMIC DNA]</scope>
    <source>
        <strain evidence="2 3">HC1.1ba</strain>
    </source>
</reference>
<gene>
    <name evidence="2" type="ORF">BZM27_04635</name>
</gene>
<comment type="caution">
    <text evidence="2">The sequence shown here is derived from an EMBL/GenBank/DDBJ whole genome shotgun (WGS) entry which is preliminary data.</text>
</comment>
<dbReference type="EMBL" id="MWML01000009">
    <property type="protein sequence ID" value="TCG09605.1"/>
    <property type="molecule type" value="Genomic_DNA"/>
</dbReference>
<dbReference type="Proteomes" id="UP000294200">
    <property type="component" value="Unassembled WGS sequence"/>
</dbReference>